<dbReference type="Proteomes" id="UP000095468">
    <property type="component" value="Unassembled WGS sequence"/>
</dbReference>
<dbReference type="AlphaFoldDB" id="A0A173W8A4"/>
<dbReference type="InterPro" id="IPR057666">
    <property type="entry name" value="DrpA_SLOG"/>
</dbReference>
<dbReference type="InterPro" id="IPR036390">
    <property type="entry name" value="WH_DNA-bd_sf"/>
</dbReference>
<dbReference type="InterPro" id="IPR003488">
    <property type="entry name" value="DprA"/>
</dbReference>
<dbReference type="PANTHER" id="PTHR43022:SF1">
    <property type="entry name" value="PROTEIN SMF"/>
    <property type="match status" value="1"/>
</dbReference>
<dbReference type="Pfam" id="PF17782">
    <property type="entry name" value="WHD_DprA"/>
    <property type="match status" value="1"/>
</dbReference>
<dbReference type="Gene3D" id="1.10.10.10">
    <property type="entry name" value="Winged helix-like DNA-binding domain superfamily/Winged helix DNA-binding domain"/>
    <property type="match status" value="1"/>
</dbReference>
<dbReference type="EMBL" id="CYYP01000001">
    <property type="protein sequence ID" value="CUN35644.1"/>
    <property type="molecule type" value="Genomic_DNA"/>
</dbReference>
<proteinExistence type="inferred from homology"/>
<dbReference type="Pfam" id="PF02481">
    <property type="entry name" value="DNA_processg_A"/>
    <property type="match status" value="1"/>
</dbReference>
<evidence type="ECO:0000259" key="2">
    <source>
        <dbReference type="Pfam" id="PF02481"/>
    </source>
</evidence>
<evidence type="ECO:0000313" key="5">
    <source>
        <dbReference type="Proteomes" id="UP000095468"/>
    </source>
</evidence>
<feature type="domain" description="DprA winged helix" evidence="3">
    <location>
        <begin position="229"/>
        <end position="287"/>
    </location>
</feature>
<accession>A0A173W8A4</accession>
<comment type="similarity">
    <text evidence="1">Belongs to the DprA/Smf family.</text>
</comment>
<dbReference type="SUPFAM" id="SSF102405">
    <property type="entry name" value="MCP/YpsA-like"/>
    <property type="match status" value="1"/>
</dbReference>
<dbReference type="GO" id="GO:0009294">
    <property type="term" value="P:DNA-mediated transformation"/>
    <property type="evidence" value="ECO:0007669"/>
    <property type="project" value="InterPro"/>
</dbReference>
<sequence length="311" mass="32301">MMAEGTFELHPGDALYPETVLELSDVPQTLYVRGNPEVLSTPALSIIGARKASPYGLAVAELAAKVAVDAGVTVVSGGAVGCDQASGWAAVNAGGKHVAVLGTGADVVYPRSSAGLITRTLDTGGAVVSISPWGMGPRKFAFPRRNRVIAALSQALFVSEAGMPSGTFSTAEAAMDLGRELLAVPGSILSPESRGTNYLIANGACCIVDEESIEMAISRIYGTLRYSRPDAPGIADLDPTQQTVMHALIASPLKVDDIAALVSLDAVGVLKLLGSLELEGLIERMMDGRYAPSKFALHAQTPFGHNGKRVN</sequence>
<evidence type="ECO:0000256" key="1">
    <source>
        <dbReference type="ARBA" id="ARBA00006525"/>
    </source>
</evidence>
<gene>
    <name evidence="4" type="primary">smf</name>
    <name evidence="4" type="ORF">ERS852381_00053</name>
</gene>
<dbReference type="Gene3D" id="3.40.50.450">
    <property type="match status" value="1"/>
</dbReference>
<dbReference type="RefSeq" id="WP_035138565.1">
    <property type="nucleotide sequence ID" value="NZ_CYYP01000001.1"/>
</dbReference>
<protein>
    <submittedName>
        <fullName evidence="4">DNA protecting protein DprA</fullName>
    </submittedName>
</protein>
<evidence type="ECO:0000259" key="3">
    <source>
        <dbReference type="Pfam" id="PF17782"/>
    </source>
</evidence>
<dbReference type="PANTHER" id="PTHR43022">
    <property type="entry name" value="PROTEIN SMF"/>
    <property type="match status" value="1"/>
</dbReference>
<dbReference type="InterPro" id="IPR036388">
    <property type="entry name" value="WH-like_DNA-bd_sf"/>
</dbReference>
<organism evidence="4 5">
    <name type="scientific">Collinsella aerofaciens</name>
    <dbReference type="NCBI Taxonomy" id="74426"/>
    <lineage>
        <taxon>Bacteria</taxon>
        <taxon>Bacillati</taxon>
        <taxon>Actinomycetota</taxon>
        <taxon>Coriobacteriia</taxon>
        <taxon>Coriobacteriales</taxon>
        <taxon>Coriobacteriaceae</taxon>
        <taxon>Collinsella</taxon>
    </lineage>
</organism>
<name>A0A173W8A4_9ACTN</name>
<dbReference type="InterPro" id="IPR041614">
    <property type="entry name" value="DprA_WH"/>
</dbReference>
<dbReference type="SUPFAM" id="SSF46785">
    <property type="entry name" value="Winged helix' DNA-binding domain"/>
    <property type="match status" value="1"/>
</dbReference>
<feature type="domain" description="Smf/DprA SLOG" evidence="2">
    <location>
        <begin position="11"/>
        <end position="213"/>
    </location>
</feature>
<evidence type="ECO:0000313" key="4">
    <source>
        <dbReference type="EMBL" id="CUN35644.1"/>
    </source>
</evidence>
<reference evidence="4 5" key="1">
    <citation type="submission" date="2015-09" db="EMBL/GenBank/DDBJ databases">
        <authorList>
            <consortium name="Pathogen Informatics"/>
        </authorList>
    </citation>
    <scope>NUCLEOTIDE SEQUENCE [LARGE SCALE GENOMIC DNA]</scope>
    <source>
        <strain evidence="4 5">2789STDY5608823</strain>
    </source>
</reference>